<dbReference type="RefSeq" id="XP_031851892.1">
    <property type="nucleotide sequence ID" value="XM_031996001.1"/>
</dbReference>
<dbReference type="EMBL" id="CABVLU010000001">
    <property type="protein sequence ID" value="VVT46568.1"/>
    <property type="molecule type" value="Genomic_DNA"/>
</dbReference>
<dbReference type="Pfam" id="PF08643">
    <property type="entry name" value="DUF1776"/>
    <property type="match status" value="1"/>
</dbReference>
<gene>
    <name evidence="1" type="ORF">SAPINGB_P001278</name>
</gene>
<evidence type="ECO:0000313" key="2">
    <source>
        <dbReference type="Proteomes" id="UP000398389"/>
    </source>
</evidence>
<dbReference type="GeneID" id="43580101"/>
<dbReference type="Gene3D" id="3.40.50.720">
    <property type="entry name" value="NAD(P)-binding Rossmann-like Domain"/>
    <property type="match status" value="1"/>
</dbReference>
<reference evidence="1 2" key="1">
    <citation type="submission" date="2019-09" db="EMBL/GenBank/DDBJ databases">
        <authorList>
            <person name="Brejova B."/>
        </authorList>
    </citation>
    <scope>NUCLEOTIDE SEQUENCE [LARGE SCALE GENOMIC DNA]</scope>
</reference>
<evidence type="ECO:0000313" key="1">
    <source>
        <dbReference type="EMBL" id="VVT46568.1"/>
    </source>
</evidence>
<name>A0A5E8B6W8_9ASCO</name>
<evidence type="ECO:0008006" key="3">
    <source>
        <dbReference type="Google" id="ProtNLM"/>
    </source>
</evidence>
<proteinExistence type="predicted"/>
<dbReference type="Proteomes" id="UP000398389">
    <property type="component" value="Unassembled WGS sequence"/>
</dbReference>
<accession>A0A5E8B6W8</accession>
<dbReference type="PANTHER" id="PTHR43313">
    <property type="entry name" value="SHORT-CHAIN DEHYDROGENASE/REDUCTASE FAMILY 9C"/>
    <property type="match status" value="1"/>
</dbReference>
<dbReference type="AlphaFoldDB" id="A0A5E8B6W8"/>
<dbReference type="PANTHER" id="PTHR43313:SF1">
    <property type="entry name" value="3BETA-HYDROXYSTEROID DEHYDROGENASE DHS-16"/>
    <property type="match status" value="1"/>
</dbReference>
<sequence>MTSLPPNDPVAIVLDKISDLKDGTKAAVSRIAENIPAPPVDNDQLRDLGAKVASGIDKTAAWVSSAAGSGVQLITNVASKGKLTFQNTVQQQQQPPPPPLKTSIFSINAAWTALWDWATANKALAGALAGLILTGSVYYLYRLNLGYIAGPRALKFWRRRRLARKAPNGGRSEVVVIAGSPAEPLTRTIAADLARRGYIVYWTTSSPEEEEIVEREESEDIRPLLISPNDVGSVRASIKALASVLNVPATAFPGAIPHMLTLAGVIVVPDLYYPTGPVESICVDAWSDLVNSKILGPIFLLSNGLLDLVRAHEARVLLLSPTIMGSLTPGFHAAESLVSAALDALSLAVSRELASQDIPFVHIKMGSFDVSHGGAAHHAARAKQRERAVQNQVRADILAWPDHLRAIYARTYQAAATALQSDSRIRGEPLRLLNYTIFDALNDHRPSRVYYTGRGAYTYSVLPKFIPENLMSWLLTPKTGNIVLSEKTWEHL</sequence>
<protein>
    <recommendedName>
        <fullName evidence="3">DUF1776-domain-containing protein</fullName>
    </recommendedName>
</protein>
<dbReference type="InterPro" id="IPR013952">
    <property type="entry name" value="DUF1776_fun"/>
</dbReference>
<dbReference type="OrthoDB" id="5308060at2759"/>
<dbReference type="InterPro" id="IPR036291">
    <property type="entry name" value="NAD(P)-bd_dom_sf"/>
</dbReference>
<dbReference type="SUPFAM" id="SSF51735">
    <property type="entry name" value="NAD(P)-binding Rossmann-fold domains"/>
    <property type="match status" value="1"/>
</dbReference>
<organism evidence="1 2">
    <name type="scientific">Magnusiomyces paraingens</name>
    <dbReference type="NCBI Taxonomy" id="2606893"/>
    <lineage>
        <taxon>Eukaryota</taxon>
        <taxon>Fungi</taxon>
        <taxon>Dikarya</taxon>
        <taxon>Ascomycota</taxon>
        <taxon>Saccharomycotina</taxon>
        <taxon>Dipodascomycetes</taxon>
        <taxon>Dipodascales</taxon>
        <taxon>Dipodascaceae</taxon>
        <taxon>Magnusiomyces</taxon>
    </lineage>
</organism>
<keyword evidence="2" id="KW-1185">Reference proteome</keyword>